<feature type="transmembrane region" description="Helical" evidence="1">
    <location>
        <begin position="128"/>
        <end position="146"/>
    </location>
</feature>
<feature type="transmembrane region" description="Helical" evidence="1">
    <location>
        <begin position="152"/>
        <end position="169"/>
    </location>
</feature>
<dbReference type="Gramene" id="Zm00001eb088610_T001">
    <property type="protein sequence ID" value="Zm00001eb088610_P001"/>
    <property type="gene ID" value="Zm00001eb088610"/>
</dbReference>
<dbReference type="EnsemblPlants" id="Zm00001eb088610_T001">
    <property type="protein sequence ID" value="Zm00001eb088610_P001"/>
    <property type="gene ID" value="Zm00001eb088610"/>
</dbReference>
<organism evidence="3 4">
    <name type="scientific">Zea mays</name>
    <name type="common">Maize</name>
    <dbReference type="NCBI Taxonomy" id="4577"/>
    <lineage>
        <taxon>Eukaryota</taxon>
        <taxon>Viridiplantae</taxon>
        <taxon>Streptophyta</taxon>
        <taxon>Embryophyta</taxon>
        <taxon>Tracheophyta</taxon>
        <taxon>Spermatophyta</taxon>
        <taxon>Magnoliopsida</taxon>
        <taxon>Liliopsida</taxon>
        <taxon>Poales</taxon>
        <taxon>Poaceae</taxon>
        <taxon>PACMAD clade</taxon>
        <taxon>Panicoideae</taxon>
        <taxon>Andropogonodae</taxon>
        <taxon>Andropogoneae</taxon>
        <taxon>Tripsacinae</taxon>
        <taxon>Zea</taxon>
    </lineage>
</organism>
<accession>A0A804MIL6</accession>
<dbReference type="InterPro" id="IPR025315">
    <property type="entry name" value="DUF4220"/>
</dbReference>
<dbReference type="Proteomes" id="UP000007305">
    <property type="component" value="Chromosome 2"/>
</dbReference>
<protein>
    <recommendedName>
        <fullName evidence="2">DUF4220 domain-containing protein</fullName>
    </recommendedName>
</protein>
<evidence type="ECO:0000313" key="3">
    <source>
        <dbReference type="EnsemblPlants" id="Zm00001eb088610_P001"/>
    </source>
</evidence>
<feature type="transmembrane region" description="Helical" evidence="1">
    <location>
        <begin position="35"/>
        <end position="53"/>
    </location>
</feature>
<feature type="transmembrane region" description="Helical" evidence="1">
    <location>
        <begin position="288"/>
        <end position="311"/>
    </location>
</feature>
<evidence type="ECO:0000256" key="1">
    <source>
        <dbReference type="SAM" id="Phobius"/>
    </source>
</evidence>
<keyword evidence="1" id="KW-0812">Transmembrane</keyword>
<feature type="transmembrane region" description="Helical" evidence="1">
    <location>
        <begin position="323"/>
        <end position="344"/>
    </location>
</feature>
<keyword evidence="4" id="KW-1185">Reference proteome</keyword>
<name>A0A804MIL6_MAIZE</name>
<evidence type="ECO:0000259" key="2">
    <source>
        <dbReference type="Pfam" id="PF13968"/>
    </source>
</evidence>
<reference evidence="3" key="3">
    <citation type="submission" date="2021-05" db="UniProtKB">
        <authorList>
            <consortium name="EnsemblPlants"/>
        </authorList>
    </citation>
    <scope>IDENTIFICATION</scope>
    <source>
        <strain evidence="3">cv. B73</strain>
    </source>
</reference>
<feature type="transmembrane region" description="Helical" evidence="1">
    <location>
        <begin position="96"/>
        <end position="116"/>
    </location>
</feature>
<dbReference type="Pfam" id="PF13968">
    <property type="entry name" value="DUF4220"/>
    <property type="match status" value="1"/>
</dbReference>
<dbReference type="InParanoid" id="A0A804MIL6"/>
<keyword evidence="1" id="KW-1133">Transmembrane helix</keyword>
<keyword evidence="1" id="KW-0472">Membrane</keyword>
<feature type="domain" description="DUF4220" evidence="2">
    <location>
        <begin position="67"/>
        <end position="372"/>
    </location>
</feature>
<feature type="transmembrane region" description="Helical" evidence="1">
    <location>
        <begin position="65"/>
        <end position="90"/>
    </location>
</feature>
<reference evidence="3" key="2">
    <citation type="submission" date="2019-07" db="EMBL/GenBank/DDBJ databases">
        <authorList>
            <person name="Seetharam A."/>
            <person name="Woodhouse M."/>
            <person name="Cannon E."/>
        </authorList>
    </citation>
    <scope>NUCLEOTIDE SEQUENCE [LARGE SCALE GENOMIC DNA]</scope>
    <source>
        <strain evidence="3">cv. B73</strain>
    </source>
</reference>
<evidence type="ECO:0000313" key="4">
    <source>
        <dbReference type="Proteomes" id="UP000007305"/>
    </source>
</evidence>
<sequence>MANFGPHQLGDTRLVEPRVAAGRLLDFWNAWATEILVILSLTQQVALLFFSGIRRQQGRSLKRLFLWLAYQLADSTAIYALGTLSLISTLRQHRLVAFWAPFLLLHLAGPDNITAYSLEDNKLWKRHLLTLVVQVLGAGYVIYNHIAGGGILFSLGAALMTAVAVAKFCEKRWALRCANFGVIRESLEAEDAEQLGKCALYLEGRAPRGGFKGKVVEKEEFLMLRTHAVFRVCMSAMVDSSENPGSYIVDILRYLKEKEMRYMWTLVEMELSLMYDILYTKAPVLHTLPGYCIRVVSPLAVVASLLLFQFYGREEGDRTADVAITYALLGSAFLMETTALLSALWSTWTFFFLCATRWSGLRHSALCLKRWHRLRRMILSLRRLAHSTGIAG</sequence>
<reference evidence="4" key="1">
    <citation type="submission" date="2015-12" db="EMBL/GenBank/DDBJ databases">
        <title>Update maize B73 reference genome by single molecule sequencing technologies.</title>
        <authorList>
            <consortium name="Maize Genome Sequencing Project"/>
            <person name="Ware D."/>
        </authorList>
    </citation>
    <scope>NUCLEOTIDE SEQUENCE [LARGE SCALE GENOMIC DNA]</scope>
    <source>
        <strain evidence="4">cv. B73</strain>
    </source>
</reference>
<dbReference type="AlphaFoldDB" id="A0A804MIL6"/>
<dbReference type="PANTHER" id="PTHR31325">
    <property type="entry name" value="OS01G0798800 PROTEIN-RELATED"/>
    <property type="match status" value="1"/>
</dbReference>
<proteinExistence type="predicted"/>